<dbReference type="SMART" id="SM00862">
    <property type="entry name" value="Trans_reg_C"/>
    <property type="match status" value="1"/>
</dbReference>
<dbReference type="PROSITE" id="PS51755">
    <property type="entry name" value="OMPR_PHOB"/>
    <property type="match status" value="1"/>
</dbReference>
<evidence type="ECO:0000256" key="4">
    <source>
        <dbReference type="ARBA" id="ARBA00023125"/>
    </source>
</evidence>
<dbReference type="SUPFAM" id="SSF46894">
    <property type="entry name" value="C-terminal effector domain of the bipartite response regulators"/>
    <property type="match status" value="1"/>
</dbReference>
<feature type="DNA-binding region" description="OmpR/PhoB-type" evidence="6">
    <location>
        <begin position="48"/>
        <end position="151"/>
    </location>
</feature>
<dbReference type="Gene3D" id="1.10.10.10">
    <property type="entry name" value="Winged helix-like DNA-binding domain superfamily/Winged helix DNA-binding domain"/>
    <property type="match status" value="1"/>
</dbReference>
<dbReference type="PANTHER" id="PTHR35807">
    <property type="entry name" value="TRANSCRIPTIONAL REGULATOR REDD-RELATED"/>
    <property type="match status" value="1"/>
</dbReference>
<keyword evidence="5" id="KW-0804">Transcription</keyword>
<keyword evidence="4 6" id="KW-0238">DNA-binding</keyword>
<dbReference type="SMART" id="SM01043">
    <property type="entry name" value="BTAD"/>
    <property type="match status" value="1"/>
</dbReference>
<comment type="caution">
    <text evidence="8">The sequence shown here is derived from an EMBL/GenBank/DDBJ whole genome shotgun (WGS) entry which is preliminary data.</text>
</comment>
<evidence type="ECO:0000256" key="6">
    <source>
        <dbReference type="PROSITE-ProRule" id="PRU01091"/>
    </source>
</evidence>
<accession>A0ABX0ZYG0</accession>
<evidence type="ECO:0000259" key="7">
    <source>
        <dbReference type="PROSITE" id="PS51755"/>
    </source>
</evidence>
<dbReference type="InterPro" id="IPR036388">
    <property type="entry name" value="WH-like_DNA-bd_sf"/>
</dbReference>
<name>A0ABX0ZYG0_9ACTN</name>
<comment type="similarity">
    <text evidence="1">Belongs to the AfsR/DnrI/RedD regulatory family.</text>
</comment>
<evidence type="ECO:0000256" key="1">
    <source>
        <dbReference type="ARBA" id="ARBA00005820"/>
    </source>
</evidence>
<organism evidence="8 9">
    <name type="scientific">Actinacidiphila epipremni</name>
    <dbReference type="NCBI Taxonomy" id="2053013"/>
    <lineage>
        <taxon>Bacteria</taxon>
        <taxon>Bacillati</taxon>
        <taxon>Actinomycetota</taxon>
        <taxon>Actinomycetes</taxon>
        <taxon>Kitasatosporales</taxon>
        <taxon>Streptomycetaceae</taxon>
        <taxon>Actinacidiphila</taxon>
    </lineage>
</organism>
<dbReference type="Proteomes" id="UP000734511">
    <property type="component" value="Unassembled WGS sequence"/>
</dbReference>
<evidence type="ECO:0000313" key="8">
    <source>
        <dbReference type="EMBL" id="NJP47319.1"/>
    </source>
</evidence>
<sequence length="315" mass="34415">MDSLSVFESKFPHAVRAGGAAVRDLTCRPGTGPLRGRSAVDRAQTDRAAADRAAPAVALRLLGPLEVVAGSTEVPLPQRKLRQLLATLLIRPNATVSSESLIRDLWGDQPPATALSALRVYVSQLRKFLVRHGLDAFCTLRTRTPGYQLTVDDRVLDTVRFERLCLRARERADVGDLEAAAGLYREALALRRGPTLEDLRDGPALAGAALQYDEAWTTALRRRIDVDLTLGGHHELIGELRRLLAEDQLNEGFCARLMLALHRSGRSGEALDVYRRTRAQLVEELGIEPGVELRMAHQTVLTDDAALIPAASAMA</sequence>
<dbReference type="InterPro" id="IPR001867">
    <property type="entry name" value="OmpR/PhoB-type_DNA-bd"/>
</dbReference>
<dbReference type="CDD" id="cd15831">
    <property type="entry name" value="BTAD"/>
    <property type="match status" value="1"/>
</dbReference>
<dbReference type="InterPro" id="IPR011990">
    <property type="entry name" value="TPR-like_helical_dom_sf"/>
</dbReference>
<gene>
    <name evidence="8" type="ORF">HCN08_28530</name>
</gene>
<dbReference type="InterPro" id="IPR051677">
    <property type="entry name" value="AfsR-DnrI-RedD_regulator"/>
</dbReference>
<dbReference type="Gene3D" id="1.25.40.10">
    <property type="entry name" value="Tetratricopeptide repeat domain"/>
    <property type="match status" value="1"/>
</dbReference>
<keyword evidence="2" id="KW-0902">Two-component regulatory system</keyword>
<keyword evidence="3" id="KW-0805">Transcription regulation</keyword>
<dbReference type="SUPFAM" id="SSF48452">
    <property type="entry name" value="TPR-like"/>
    <property type="match status" value="1"/>
</dbReference>
<dbReference type="InterPro" id="IPR016032">
    <property type="entry name" value="Sig_transdc_resp-reg_C-effctor"/>
</dbReference>
<protein>
    <submittedName>
        <fullName evidence="8">AfsR/SARP family transcriptional regulator</fullName>
    </submittedName>
</protein>
<proteinExistence type="inferred from homology"/>
<dbReference type="PANTHER" id="PTHR35807:SF1">
    <property type="entry name" value="TRANSCRIPTIONAL REGULATOR REDD"/>
    <property type="match status" value="1"/>
</dbReference>
<dbReference type="Pfam" id="PF00486">
    <property type="entry name" value="Trans_reg_C"/>
    <property type="match status" value="1"/>
</dbReference>
<evidence type="ECO:0000256" key="2">
    <source>
        <dbReference type="ARBA" id="ARBA00023012"/>
    </source>
</evidence>
<evidence type="ECO:0000256" key="5">
    <source>
        <dbReference type="ARBA" id="ARBA00023163"/>
    </source>
</evidence>
<reference evidence="8 9" key="1">
    <citation type="submission" date="2020-03" db="EMBL/GenBank/DDBJ databases">
        <title>WGS of actinomycetes isolated from Thailand.</title>
        <authorList>
            <person name="Thawai C."/>
        </authorList>
    </citation>
    <scope>NUCLEOTIDE SEQUENCE [LARGE SCALE GENOMIC DNA]</scope>
    <source>
        <strain evidence="8 9">PRB2-1</strain>
    </source>
</reference>
<keyword evidence="9" id="KW-1185">Reference proteome</keyword>
<evidence type="ECO:0000256" key="3">
    <source>
        <dbReference type="ARBA" id="ARBA00023015"/>
    </source>
</evidence>
<dbReference type="RefSeq" id="WP_167986165.1">
    <property type="nucleotide sequence ID" value="NZ_JAATEJ010000029.1"/>
</dbReference>
<dbReference type="EMBL" id="JAATEJ010000029">
    <property type="protein sequence ID" value="NJP47319.1"/>
    <property type="molecule type" value="Genomic_DNA"/>
</dbReference>
<dbReference type="Pfam" id="PF03704">
    <property type="entry name" value="BTAD"/>
    <property type="match status" value="1"/>
</dbReference>
<dbReference type="InterPro" id="IPR005158">
    <property type="entry name" value="BTAD"/>
</dbReference>
<evidence type="ECO:0000313" key="9">
    <source>
        <dbReference type="Proteomes" id="UP000734511"/>
    </source>
</evidence>
<feature type="domain" description="OmpR/PhoB-type" evidence="7">
    <location>
        <begin position="48"/>
        <end position="151"/>
    </location>
</feature>